<dbReference type="Proteomes" id="UP000015106">
    <property type="component" value="Chromosome 6"/>
</dbReference>
<reference evidence="2" key="2">
    <citation type="submission" date="2018-03" db="EMBL/GenBank/DDBJ databases">
        <title>The Triticum urartu genome reveals the dynamic nature of wheat genome evolution.</title>
        <authorList>
            <person name="Ling H."/>
            <person name="Ma B."/>
            <person name="Shi X."/>
            <person name="Liu H."/>
            <person name="Dong L."/>
            <person name="Sun H."/>
            <person name="Cao Y."/>
            <person name="Gao Q."/>
            <person name="Zheng S."/>
            <person name="Li Y."/>
            <person name="Yu Y."/>
            <person name="Du H."/>
            <person name="Qi M."/>
            <person name="Li Y."/>
            <person name="Yu H."/>
            <person name="Cui Y."/>
            <person name="Wang N."/>
            <person name="Chen C."/>
            <person name="Wu H."/>
            <person name="Zhao Y."/>
            <person name="Zhang J."/>
            <person name="Li Y."/>
            <person name="Zhou W."/>
            <person name="Zhang B."/>
            <person name="Hu W."/>
            <person name="Eijk M."/>
            <person name="Tang J."/>
            <person name="Witsenboer H."/>
            <person name="Zhao S."/>
            <person name="Li Z."/>
            <person name="Zhang A."/>
            <person name="Wang D."/>
            <person name="Liang C."/>
        </authorList>
    </citation>
    <scope>NUCLEOTIDE SEQUENCE [LARGE SCALE GENOMIC DNA]</scope>
    <source>
        <strain evidence="2">cv. G1812</strain>
    </source>
</reference>
<reference evidence="2" key="3">
    <citation type="submission" date="2022-06" db="UniProtKB">
        <authorList>
            <consortium name="EnsemblPlants"/>
        </authorList>
    </citation>
    <scope>IDENTIFICATION</scope>
</reference>
<dbReference type="EnsemblPlants" id="TuG1812G0600000642.01.T01">
    <property type="protein sequence ID" value="TuG1812G0600000642.01.T01"/>
    <property type="gene ID" value="TuG1812G0600000642.01"/>
</dbReference>
<feature type="compositionally biased region" description="Basic and acidic residues" evidence="1">
    <location>
        <begin position="98"/>
        <end position="112"/>
    </location>
</feature>
<dbReference type="AlphaFoldDB" id="A0A8R7UQQ1"/>
<protein>
    <submittedName>
        <fullName evidence="2">Uncharacterized protein</fullName>
    </submittedName>
</protein>
<evidence type="ECO:0000313" key="2">
    <source>
        <dbReference type="EnsemblPlants" id="TuG1812G0600000642.01.T01"/>
    </source>
</evidence>
<accession>A0A8R7UQQ1</accession>
<reference evidence="3" key="1">
    <citation type="journal article" date="2013" name="Nature">
        <title>Draft genome of the wheat A-genome progenitor Triticum urartu.</title>
        <authorList>
            <person name="Ling H.Q."/>
            <person name="Zhao S."/>
            <person name="Liu D."/>
            <person name="Wang J."/>
            <person name="Sun H."/>
            <person name="Zhang C."/>
            <person name="Fan H."/>
            <person name="Li D."/>
            <person name="Dong L."/>
            <person name="Tao Y."/>
            <person name="Gao C."/>
            <person name="Wu H."/>
            <person name="Li Y."/>
            <person name="Cui Y."/>
            <person name="Guo X."/>
            <person name="Zheng S."/>
            <person name="Wang B."/>
            <person name="Yu K."/>
            <person name="Liang Q."/>
            <person name="Yang W."/>
            <person name="Lou X."/>
            <person name="Chen J."/>
            <person name="Feng M."/>
            <person name="Jian J."/>
            <person name="Zhang X."/>
            <person name="Luo G."/>
            <person name="Jiang Y."/>
            <person name="Liu J."/>
            <person name="Wang Z."/>
            <person name="Sha Y."/>
            <person name="Zhang B."/>
            <person name="Wu H."/>
            <person name="Tang D."/>
            <person name="Shen Q."/>
            <person name="Xue P."/>
            <person name="Zou S."/>
            <person name="Wang X."/>
            <person name="Liu X."/>
            <person name="Wang F."/>
            <person name="Yang Y."/>
            <person name="An X."/>
            <person name="Dong Z."/>
            <person name="Zhang K."/>
            <person name="Zhang X."/>
            <person name="Luo M.C."/>
            <person name="Dvorak J."/>
            <person name="Tong Y."/>
            <person name="Wang J."/>
            <person name="Yang H."/>
            <person name="Li Z."/>
            <person name="Wang D."/>
            <person name="Zhang A."/>
            <person name="Wang J."/>
        </authorList>
    </citation>
    <scope>NUCLEOTIDE SEQUENCE</scope>
    <source>
        <strain evidence="3">cv. G1812</strain>
    </source>
</reference>
<sequence>MPHNDHIFSGILKLNRKRAEKRWPNLMQMGHAGEASLGPAWLANWIRSKRPGPAIPSQHPSPILTTDAGVDCHGRSAVSPATRGETTTRAERRRASRWRPEKAAPEDSREGVPARLGTGEDAYGRSA</sequence>
<proteinExistence type="predicted"/>
<keyword evidence="3" id="KW-1185">Reference proteome</keyword>
<organism evidence="2 3">
    <name type="scientific">Triticum urartu</name>
    <name type="common">Red wild einkorn</name>
    <name type="synonym">Crithodium urartu</name>
    <dbReference type="NCBI Taxonomy" id="4572"/>
    <lineage>
        <taxon>Eukaryota</taxon>
        <taxon>Viridiplantae</taxon>
        <taxon>Streptophyta</taxon>
        <taxon>Embryophyta</taxon>
        <taxon>Tracheophyta</taxon>
        <taxon>Spermatophyta</taxon>
        <taxon>Magnoliopsida</taxon>
        <taxon>Liliopsida</taxon>
        <taxon>Poales</taxon>
        <taxon>Poaceae</taxon>
        <taxon>BOP clade</taxon>
        <taxon>Pooideae</taxon>
        <taxon>Triticodae</taxon>
        <taxon>Triticeae</taxon>
        <taxon>Triticinae</taxon>
        <taxon>Triticum</taxon>
    </lineage>
</organism>
<dbReference type="Gramene" id="TuG1812G0600000642.01.T01">
    <property type="protein sequence ID" value="TuG1812G0600000642.01.T01"/>
    <property type="gene ID" value="TuG1812G0600000642.01"/>
</dbReference>
<feature type="region of interest" description="Disordered" evidence="1">
    <location>
        <begin position="52"/>
        <end position="127"/>
    </location>
</feature>
<evidence type="ECO:0000313" key="3">
    <source>
        <dbReference type="Proteomes" id="UP000015106"/>
    </source>
</evidence>
<evidence type="ECO:0000256" key="1">
    <source>
        <dbReference type="SAM" id="MobiDB-lite"/>
    </source>
</evidence>
<name>A0A8R7UQQ1_TRIUA</name>